<comment type="caution">
    <text evidence="1">The sequence shown here is derived from an EMBL/GenBank/DDBJ whole genome shotgun (WGS) entry which is preliminary data.</text>
</comment>
<name>A0A9P6EIE9_9AGAR</name>
<gene>
    <name evidence="1" type="ORF">CPB83DRAFT_267444</name>
</gene>
<reference evidence="1" key="1">
    <citation type="submission" date="2020-11" db="EMBL/GenBank/DDBJ databases">
        <authorList>
            <consortium name="DOE Joint Genome Institute"/>
            <person name="Ahrendt S."/>
            <person name="Riley R."/>
            <person name="Andreopoulos W."/>
            <person name="Labutti K."/>
            <person name="Pangilinan J."/>
            <person name="Ruiz-Duenas F.J."/>
            <person name="Barrasa J.M."/>
            <person name="Sanchez-Garcia M."/>
            <person name="Camarero S."/>
            <person name="Miyauchi S."/>
            <person name="Serrano A."/>
            <person name="Linde D."/>
            <person name="Babiker R."/>
            <person name="Drula E."/>
            <person name="Ayuso-Fernandez I."/>
            <person name="Pacheco R."/>
            <person name="Padilla G."/>
            <person name="Ferreira P."/>
            <person name="Barriuso J."/>
            <person name="Kellner H."/>
            <person name="Castanera R."/>
            <person name="Alfaro M."/>
            <person name="Ramirez L."/>
            <person name="Pisabarro A.G."/>
            <person name="Kuo A."/>
            <person name="Tritt A."/>
            <person name="Lipzen A."/>
            <person name="He G."/>
            <person name="Yan M."/>
            <person name="Ng V."/>
            <person name="Cullen D."/>
            <person name="Martin F."/>
            <person name="Rosso M.-N."/>
            <person name="Henrissat B."/>
            <person name="Hibbett D."/>
            <person name="Martinez A.T."/>
            <person name="Grigoriev I.V."/>
        </authorList>
    </citation>
    <scope>NUCLEOTIDE SEQUENCE</scope>
    <source>
        <strain evidence="1">CBS 506.95</strain>
    </source>
</reference>
<evidence type="ECO:0000313" key="2">
    <source>
        <dbReference type="Proteomes" id="UP000807306"/>
    </source>
</evidence>
<sequence length="137" mass="15185">MSSCTRILLLQACVFSELCPSHSHFRHAIATSSLPTMTLYVGIYSKCTSFNFKHSIGDSSNALGEGRIRLVPPLRLTSGSVIEIRKIHRIFSVDITVDPSSIRNAKINRTVFCSGKLYLNITQFPLDAVFDPIVVRA</sequence>
<proteinExistence type="predicted"/>
<keyword evidence="2" id="KW-1185">Reference proteome</keyword>
<dbReference type="Proteomes" id="UP000807306">
    <property type="component" value="Unassembled WGS sequence"/>
</dbReference>
<dbReference type="AlphaFoldDB" id="A0A9P6EIE9"/>
<organism evidence="1 2">
    <name type="scientific">Crepidotus variabilis</name>
    <dbReference type="NCBI Taxonomy" id="179855"/>
    <lineage>
        <taxon>Eukaryota</taxon>
        <taxon>Fungi</taxon>
        <taxon>Dikarya</taxon>
        <taxon>Basidiomycota</taxon>
        <taxon>Agaricomycotina</taxon>
        <taxon>Agaricomycetes</taxon>
        <taxon>Agaricomycetidae</taxon>
        <taxon>Agaricales</taxon>
        <taxon>Agaricineae</taxon>
        <taxon>Crepidotaceae</taxon>
        <taxon>Crepidotus</taxon>
    </lineage>
</organism>
<evidence type="ECO:0000313" key="1">
    <source>
        <dbReference type="EMBL" id="KAF9529468.1"/>
    </source>
</evidence>
<protein>
    <submittedName>
        <fullName evidence="1">Uncharacterized protein</fullName>
    </submittedName>
</protein>
<accession>A0A9P6EIE9</accession>
<dbReference type="EMBL" id="MU157846">
    <property type="protein sequence ID" value="KAF9529468.1"/>
    <property type="molecule type" value="Genomic_DNA"/>
</dbReference>